<feature type="compositionally biased region" description="Basic and acidic residues" evidence="1">
    <location>
        <begin position="35"/>
        <end position="50"/>
    </location>
</feature>
<evidence type="ECO:0000256" key="1">
    <source>
        <dbReference type="SAM" id="MobiDB-lite"/>
    </source>
</evidence>
<dbReference type="EMBL" id="SSOD01000022">
    <property type="protein sequence ID" value="THF55867.1"/>
    <property type="molecule type" value="Genomic_DNA"/>
</dbReference>
<protein>
    <submittedName>
        <fullName evidence="2">DUF4124 domain-containing protein</fullName>
    </submittedName>
</protein>
<comment type="caution">
    <text evidence="2">The sequence shown here is derived from an EMBL/GenBank/DDBJ whole genome shotgun (WGS) entry which is preliminary data.</text>
</comment>
<evidence type="ECO:0000313" key="2">
    <source>
        <dbReference type="EMBL" id="THF55867.1"/>
    </source>
</evidence>
<sequence>MKRLIPLLTAILATAADAQVYKCKIEERTVYQEMPCERPEQSHRIEERMTVVEPYPQRAARPPSRTAAAPQAETAAPVADSEHPSCQPLRDRIRSIDVSARHRSTQRLKEQRWATKQKLAELGCSEMGPR</sequence>
<dbReference type="AlphaFoldDB" id="A0A4S4AAE6"/>
<feature type="region of interest" description="Disordered" evidence="1">
    <location>
        <begin position="35"/>
        <end position="114"/>
    </location>
</feature>
<dbReference type="OrthoDB" id="8775654at2"/>
<organism evidence="2 3">
    <name type="scientific">Pseudothauera rhizosphaerae</name>
    <dbReference type="NCBI Taxonomy" id="2565932"/>
    <lineage>
        <taxon>Bacteria</taxon>
        <taxon>Pseudomonadati</taxon>
        <taxon>Pseudomonadota</taxon>
        <taxon>Betaproteobacteria</taxon>
        <taxon>Rhodocyclales</taxon>
        <taxon>Zoogloeaceae</taxon>
        <taxon>Pseudothauera</taxon>
    </lineage>
</organism>
<proteinExistence type="predicted"/>
<feature type="compositionally biased region" description="Low complexity" evidence="1">
    <location>
        <begin position="56"/>
        <end position="79"/>
    </location>
</feature>
<evidence type="ECO:0000313" key="3">
    <source>
        <dbReference type="Proteomes" id="UP000307956"/>
    </source>
</evidence>
<dbReference type="Proteomes" id="UP000307956">
    <property type="component" value="Unassembled WGS sequence"/>
</dbReference>
<accession>A0A4S4AAE6</accession>
<gene>
    <name evidence="2" type="ORF">E6O51_19970</name>
</gene>
<keyword evidence="3" id="KW-1185">Reference proteome</keyword>
<reference evidence="2 3" key="1">
    <citation type="submission" date="2019-04" db="EMBL/GenBank/DDBJ databases">
        <title>Azoarcus rhizosphaerae sp. nov. isolated from rhizosphere of Ficus religiosa.</title>
        <authorList>
            <person name="Lin S.-Y."/>
            <person name="Hameed A."/>
            <person name="Hsu Y.-H."/>
            <person name="Young C.-C."/>
        </authorList>
    </citation>
    <scope>NUCLEOTIDE SEQUENCE [LARGE SCALE GENOMIC DNA]</scope>
    <source>
        <strain evidence="2 3">CC-YHH848</strain>
    </source>
</reference>
<dbReference type="RefSeq" id="WP_136386783.1">
    <property type="nucleotide sequence ID" value="NZ_SSOD01000022.1"/>
</dbReference>
<name>A0A4S4AAE6_9RHOO</name>